<reference evidence="1 2" key="1">
    <citation type="journal article" date="2013" name="Genome Announc.">
        <title>Complete Genome Sequence of Mycobacterium massiliense Clinical Strain Asan 50594, Belonging to the Type II Genotype.</title>
        <authorList>
            <person name="Kim B.J."/>
            <person name="Kim B.R."/>
            <person name="Hong S.H."/>
            <person name="Seok S.H."/>
            <person name="Kook Y.H."/>
            <person name="Kim B.J."/>
        </authorList>
    </citation>
    <scope>NUCLEOTIDE SEQUENCE [LARGE SCALE GENOMIC DNA]</scope>
    <source>
        <strain evidence="1 2">50594</strain>
    </source>
</reference>
<name>A0AB33AEA5_9MYCO</name>
<dbReference type="PANTHER" id="PTHR33639:SF2">
    <property type="entry name" value="DUF393 DOMAIN-CONTAINING PROTEIN"/>
    <property type="match status" value="1"/>
</dbReference>
<gene>
    <name evidence="1" type="ORF">MASS_3531</name>
</gene>
<evidence type="ECO:0000313" key="1">
    <source>
        <dbReference type="EMBL" id="AGM30133.1"/>
    </source>
</evidence>
<evidence type="ECO:0008006" key="3">
    <source>
        <dbReference type="Google" id="ProtNLM"/>
    </source>
</evidence>
<dbReference type="EMBL" id="CP004374">
    <property type="protein sequence ID" value="AGM30133.1"/>
    <property type="molecule type" value="Genomic_DNA"/>
</dbReference>
<dbReference type="PANTHER" id="PTHR33639">
    <property type="entry name" value="THIOL-DISULFIDE OXIDOREDUCTASE DCC"/>
    <property type="match status" value="1"/>
</dbReference>
<dbReference type="Proteomes" id="UP000013961">
    <property type="component" value="Chromosome"/>
</dbReference>
<dbReference type="InterPro" id="IPR052927">
    <property type="entry name" value="DCC_oxidoreductase"/>
</dbReference>
<accession>A0AB33AEA5</accession>
<sequence length="155" mass="17033">MATGDRHPAGSLRDGGSMNEQAPVLLYDGVCALCNGAVKKILRDDKVGSMRFAALDSEYGTQVIDRHPELAGVDSFVIVDNPGGPDERTHIRSDAVLRVIDYLGGARRASLIGRLVPRPIRDALYRLVARTRYRVFGRYDTCPVPPPEVRARFLA</sequence>
<dbReference type="GO" id="GO:0015035">
    <property type="term" value="F:protein-disulfide reductase activity"/>
    <property type="evidence" value="ECO:0007669"/>
    <property type="project" value="InterPro"/>
</dbReference>
<organism evidence="1 2">
    <name type="scientific">Mycobacteroides abscessus subsp. bolletii 50594</name>
    <dbReference type="NCBI Taxonomy" id="1303024"/>
    <lineage>
        <taxon>Bacteria</taxon>
        <taxon>Bacillati</taxon>
        <taxon>Actinomycetota</taxon>
        <taxon>Actinomycetes</taxon>
        <taxon>Mycobacteriales</taxon>
        <taxon>Mycobacteriaceae</taxon>
        <taxon>Mycobacteroides</taxon>
        <taxon>Mycobacteroides abscessus</taxon>
    </lineage>
</organism>
<dbReference type="KEGG" id="mabb:MASS_3531"/>
<proteinExistence type="predicted"/>
<evidence type="ECO:0000313" key="2">
    <source>
        <dbReference type="Proteomes" id="UP000013961"/>
    </source>
</evidence>
<dbReference type="AlphaFoldDB" id="A0AB33AEA5"/>
<protein>
    <recommendedName>
        <fullName evidence="3">Thiol-disulfide oxidoreductase DCC</fullName>
    </recommendedName>
</protein>
<dbReference type="InterPro" id="IPR007263">
    <property type="entry name" value="DCC1-like"/>
</dbReference>
<dbReference type="Pfam" id="PF04134">
    <property type="entry name" value="DCC1-like"/>
    <property type="match status" value="1"/>
</dbReference>